<name>A0A6A5W8Z5_9PLEO</name>
<dbReference type="Proteomes" id="UP000799779">
    <property type="component" value="Unassembled WGS sequence"/>
</dbReference>
<protein>
    <submittedName>
        <fullName evidence="1">Uncharacterized protein</fullName>
    </submittedName>
</protein>
<reference evidence="1" key="1">
    <citation type="journal article" date="2020" name="Stud. Mycol.">
        <title>101 Dothideomycetes genomes: a test case for predicting lifestyles and emergence of pathogens.</title>
        <authorList>
            <person name="Haridas S."/>
            <person name="Albert R."/>
            <person name="Binder M."/>
            <person name="Bloem J."/>
            <person name="Labutti K."/>
            <person name="Salamov A."/>
            <person name="Andreopoulos B."/>
            <person name="Baker S."/>
            <person name="Barry K."/>
            <person name="Bills G."/>
            <person name="Bluhm B."/>
            <person name="Cannon C."/>
            <person name="Castanera R."/>
            <person name="Culley D."/>
            <person name="Daum C."/>
            <person name="Ezra D."/>
            <person name="Gonzalez J."/>
            <person name="Henrissat B."/>
            <person name="Kuo A."/>
            <person name="Liang C."/>
            <person name="Lipzen A."/>
            <person name="Lutzoni F."/>
            <person name="Magnuson J."/>
            <person name="Mondo S."/>
            <person name="Nolan M."/>
            <person name="Ohm R."/>
            <person name="Pangilinan J."/>
            <person name="Park H.-J."/>
            <person name="Ramirez L."/>
            <person name="Alfaro M."/>
            <person name="Sun H."/>
            <person name="Tritt A."/>
            <person name="Yoshinaga Y."/>
            <person name="Zwiers L.-H."/>
            <person name="Turgeon B."/>
            <person name="Goodwin S."/>
            <person name="Spatafora J."/>
            <person name="Crous P."/>
            <person name="Grigoriev I."/>
        </authorList>
    </citation>
    <scope>NUCLEOTIDE SEQUENCE</scope>
    <source>
        <strain evidence="1">CBS 123094</strain>
    </source>
</reference>
<keyword evidence="2" id="KW-1185">Reference proteome</keyword>
<sequence>MTASGTMGFVGQDIAIAGRPEGSACDQVTLLVAQRGSGTGEVGVEGWYLRHLTLVANYDHQIDPSTVSFDRSTVCSDAQNDRSYQSPRSWFLEQVIWFYRLGAIIKITSSGDYGVASRYGTEEALLFTNTVVAVEHSQGGPRACAFSALSKFTGMFEQGK</sequence>
<evidence type="ECO:0000313" key="2">
    <source>
        <dbReference type="Proteomes" id="UP000799779"/>
    </source>
</evidence>
<gene>
    <name evidence="1" type="ORF">P154DRAFT_251123</name>
</gene>
<dbReference type="EMBL" id="ML977604">
    <property type="protein sequence ID" value="KAF1998400.1"/>
    <property type="molecule type" value="Genomic_DNA"/>
</dbReference>
<accession>A0A6A5W8Z5</accession>
<dbReference type="AlphaFoldDB" id="A0A6A5W8Z5"/>
<evidence type="ECO:0000313" key="1">
    <source>
        <dbReference type="EMBL" id="KAF1998400.1"/>
    </source>
</evidence>
<organism evidence="1 2">
    <name type="scientific">Amniculicola lignicola CBS 123094</name>
    <dbReference type="NCBI Taxonomy" id="1392246"/>
    <lineage>
        <taxon>Eukaryota</taxon>
        <taxon>Fungi</taxon>
        <taxon>Dikarya</taxon>
        <taxon>Ascomycota</taxon>
        <taxon>Pezizomycotina</taxon>
        <taxon>Dothideomycetes</taxon>
        <taxon>Pleosporomycetidae</taxon>
        <taxon>Pleosporales</taxon>
        <taxon>Amniculicolaceae</taxon>
        <taxon>Amniculicola</taxon>
    </lineage>
</organism>
<proteinExistence type="predicted"/>